<reference evidence="1 2" key="1">
    <citation type="submission" date="2018-08" db="EMBL/GenBank/DDBJ databases">
        <title>A genome reference for cultivated species of the human gut microbiota.</title>
        <authorList>
            <person name="Zou Y."/>
            <person name="Xue W."/>
            <person name="Luo G."/>
        </authorList>
    </citation>
    <scope>NUCLEOTIDE SEQUENCE [LARGE SCALE GENOMIC DNA]</scope>
    <source>
        <strain evidence="1 2">AM37-1AC</strain>
    </source>
</reference>
<protein>
    <submittedName>
        <fullName evidence="1">Uncharacterized protein</fullName>
    </submittedName>
</protein>
<dbReference type="Proteomes" id="UP000283513">
    <property type="component" value="Unassembled WGS sequence"/>
</dbReference>
<accession>A0A3R6AUE1</accession>
<dbReference type="RefSeq" id="WP_118597033.1">
    <property type="nucleotide sequence ID" value="NZ_QSHO01000001.1"/>
</dbReference>
<name>A0A3R6AUE1_9FIRM</name>
<evidence type="ECO:0000313" key="1">
    <source>
        <dbReference type="EMBL" id="RHC20994.1"/>
    </source>
</evidence>
<dbReference type="EMBL" id="QSHO01000001">
    <property type="protein sequence ID" value="RHC20994.1"/>
    <property type="molecule type" value="Genomic_DNA"/>
</dbReference>
<evidence type="ECO:0000313" key="2">
    <source>
        <dbReference type="Proteomes" id="UP000283513"/>
    </source>
</evidence>
<dbReference type="AlphaFoldDB" id="A0A3R6AUE1"/>
<organism evidence="1 2">
    <name type="scientific">Roseburia intestinalis</name>
    <dbReference type="NCBI Taxonomy" id="166486"/>
    <lineage>
        <taxon>Bacteria</taxon>
        <taxon>Bacillati</taxon>
        <taxon>Bacillota</taxon>
        <taxon>Clostridia</taxon>
        <taxon>Lachnospirales</taxon>
        <taxon>Lachnospiraceae</taxon>
        <taxon>Roseburia</taxon>
    </lineage>
</organism>
<gene>
    <name evidence="1" type="ORF">DW856_01955</name>
</gene>
<comment type="caution">
    <text evidence="1">The sequence shown here is derived from an EMBL/GenBank/DDBJ whole genome shotgun (WGS) entry which is preliminary data.</text>
</comment>
<proteinExistence type="predicted"/>
<sequence length="96" mass="10621">MLESFIIQLVVGKGTYGWYATNAIYIGDFRSLNITHLGVFGAAILLDSYYNNPTYDNNGITVNGNNGLIFVKFSDYKIVELIPTGTTIYIQGTVSR</sequence>